<evidence type="ECO:0000313" key="1">
    <source>
        <dbReference type="EMBL" id="HFH30052.1"/>
    </source>
</evidence>
<reference evidence="1" key="1">
    <citation type="journal article" date="2020" name="mSystems">
        <title>Genome- and Community-Level Interaction Insights into Carbon Utilization and Element Cycling Functions of Hydrothermarchaeota in Hydrothermal Sediment.</title>
        <authorList>
            <person name="Zhou Z."/>
            <person name="Liu Y."/>
            <person name="Xu W."/>
            <person name="Pan J."/>
            <person name="Luo Z.H."/>
            <person name="Li M."/>
        </authorList>
    </citation>
    <scope>NUCLEOTIDE SEQUENCE [LARGE SCALE GENOMIC DNA]</scope>
    <source>
        <strain evidence="1">SpSt-503</strain>
    </source>
</reference>
<sequence length="71" mass="7795">MNECEFASQCPFYNNQSENMGVNAEEVKNSYCRGNNLHCALYMIGSSLGTDKMPKNVLPGEKDKAFAIIAG</sequence>
<proteinExistence type="predicted"/>
<organism evidence="1">
    <name type="scientific">Gracilinema caldarium</name>
    <dbReference type="NCBI Taxonomy" id="215591"/>
    <lineage>
        <taxon>Bacteria</taxon>
        <taxon>Pseudomonadati</taxon>
        <taxon>Spirochaetota</taxon>
        <taxon>Spirochaetia</taxon>
        <taxon>Spirochaetales</taxon>
        <taxon>Breznakiellaceae</taxon>
        <taxon>Gracilinema</taxon>
    </lineage>
</organism>
<dbReference type="EMBL" id="DSVL01000344">
    <property type="protein sequence ID" value="HFH30052.1"/>
    <property type="molecule type" value="Genomic_DNA"/>
</dbReference>
<gene>
    <name evidence="1" type="ORF">ENS59_11190</name>
</gene>
<comment type="caution">
    <text evidence="1">The sequence shown here is derived from an EMBL/GenBank/DDBJ whole genome shotgun (WGS) entry which is preliminary data.</text>
</comment>
<protein>
    <submittedName>
        <fullName evidence="1">Uncharacterized protein</fullName>
    </submittedName>
</protein>
<accession>A0A7C3E2Y1</accession>
<name>A0A7C3E2Y1_9SPIR</name>
<dbReference type="AlphaFoldDB" id="A0A7C3E2Y1"/>